<evidence type="ECO:0000256" key="1">
    <source>
        <dbReference type="SAM" id="SignalP"/>
    </source>
</evidence>
<reference evidence="2 3" key="1">
    <citation type="submission" date="2019-10" db="EMBL/GenBank/DDBJ databases">
        <authorList>
            <person name="Palmer J.M."/>
        </authorList>
    </citation>
    <scope>NUCLEOTIDE SEQUENCE [LARGE SCALE GENOMIC DNA]</scope>
    <source>
        <strain evidence="2 3">TWF694</strain>
    </source>
</reference>
<keyword evidence="3" id="KW-1185">Reference proteome</keyword>
<accession>A0AAV9XKW7</accession>
<keyword evidence="1" id="KW-0732">Signal</keyword>
<comment type="caution">
    <text evidence="2">The sequence shown here is derived from an EMBL/GenBank/DDBJ whole genome shotgun (WGS) entry which is preliminary data.</text>
</comment>
<evidence type="ECO:0000313" key="3">
    <source>
        <dbReference type="Proteomes" id="UP001365542"/>
    </source>
</evidence>
<feature type="chain" id="PRO_5043609081" evidence="1">
    <location>
        <begin position="20"/>
        <end position="230"/>
    </location>
</feature>
<dbReference type="EMBL" id="JAVHJO010000002">
    <property type="protein sequence ID" value="KAK6542247.1"/>
    <property type="molecule type" value="Genomic_DNA"/>
</dbReference>
<gene>
    <name evidence="2" type="ORF">TWF694_006210</name>
</gene>
<organism evidence="2 3">
    <name type="scientific">Orbilia ellipsospora</name>
    <dbReference type="NCBI Taxonomy" id="2528407"/>
    <lineage>
        <taxon>Eukaryota</taxon>
        <taxon>Fungi</taxon>
        <taxon>Dikarya</taxon>
        <taxon>Ascomycota</taxon>
        <taxon>Pezizomycotina</taxon>
        <taxon>Orbiliomycetes</taxon>
        <taxon>Orbiliales</taxon>
        <taxon>Orbiliaceae</taxon>
        <taxon>Orbilia</taxon>
    </lineage>
</organism>
<feature type="signal peptide" evidence="1">
    <location>
        <begin position="1"/>
        <end position="19"/>
    </location>
</feature>
<proteinExistence type="predicted"/>
<evidence type="ECO:0000313" key="2">
    <source>
        <dbReference type="EMBL" id="KAK6542247.1"/>
    </source>
</evidence>
<sequence length="230" mass="24227">MPSFSKFLIASSLVFGVFGQTAGVNQTCRPKGDPTCNYVCNQPGDKDFCSPINLSNALIGCQKCPAQSTQEACPLANFWTPLCAYTCTVPGSLGKCFTSKQTGPNVIGCTKCPGAPPANAVNQSCRPNGDPTCNYICVKPGVKDFCSPIDQTNALVGCQKCPSQSTQEYCPVAELYTPLCAYACTVPGSLGKCYATEQTGPQVFGCTKCPRGVSAGSTKHRRLITRQSSA</sequence>
<dbReference type="AlphaFoldDB" id="A0AAV9XKW7"/>
<protein>
    <submittedName>
        <fullName evidence="2">Uncharacterized protein</fullName>
    </submittedName>
</protein>
<name>A0AAV9XKW7_9PEZI</name>
<dbReference type="Proteomes" id="UP001365542">
    <property type="component" value="Unassembled WGS sequence"/>
</dbReference>